<name>A0ACC2TLE6_9FUNG</name>
<gene>
    <name evidence="1" type="ORF">DSO57_1035036</name>
</gene>
<proteinExistence type="predicted"/>
<comment type="caution">
    <text evidence="1">The sequence shown here is derived from an EMBL/GenBank/DDBJ whole genome shotgun (WGS) entry which is preliminary data.</text>
</comment>
<accession>A0ACC2TLE6</accession>
<protein>
    <submittedName>
        <fullName evidence="1">Uncharacterized protein</fullName>
    </submittedName>
</protein>
<reference evidence="1" key="1">
    <citation type="submission" date="2022-04" db="EMBL/GenBank/DDBJ databases">
        <title>Genome of the entomopathogenic fungus Entomophthora muscae.</title>
        <authorList>
            <person name="Elya C."/>
            <person name="Lovett B.R."/>
            <person name="Lee E."/>
            <person name="Macias A.M."/>
            <person name="Hajek A.E."/>
            <person name="De Bivort B.L."/>
            <person name="Kasson M.T."/>
            <person name="De Fine Licht H.H."/>
            <person name="Stajich J.E."/>
        </authorList>
    </citation>
    <scope>NUCLEOTIDE SEQUENCE</scope>
    <source>
        <strain evidence="1">Berkeley</strain>
    </source>
</reference>
<evidence type="ECO:0000313" key="1">
    <source>
        <dbReference type="EMBL" id="KAJ9075550.1"/>
    </source>
</evidence>
<evidence type="ECO:0000313" key="2">
    <source>
        <dbReference type="Proteomes" id="UP001165960"/>
    </source>
</evidence>
<sequence>MKASWWLLFAVGFGLKVYRNYNGDCRLNDTLELEDGLKWTGAKKVASGLDIARLPRDVVIPFNHEILDERLVFRKPQRVSEVGCFAGISPCVLKSSFDLNLTWGVAPSYGKELTFWKRFFSEMIPVRLMKKGYIPKPKLEVAVAKSTLQYIWLKSVAYEVDMLVHHYSDGSRWRVTGHFPLVSEAGELIGVYGLDEVCNNSLVDGLFPGEDDAPRLVDALNFIECNQYFAE</sequence>
<dbReference type="Proteomes" id="UP001165960">
    <property type="component" value="Unassembled WGS sequence"/>
</dbReference>
<keyword evidence="2" id="KW-1185">Reference proteome</keyword>
<dbReference type="EMBL" id="QTSX02002431">
    <property type="protein sequence ID" value="KAJ9075550.1"/>
    <property type="molecule type" value="Genomic_DNA"/>
</dbReference>
<organism evidence="1 2">
    <name type="scientific">Entomophthora muscae</name>
    <dbReference type="NCBI Taxonomy" id="34485"/>
    <lineage>
        <taxon>Eukaryota</taxon>
        <taxon>Fungi</taxon>
        <taxon>Fungi incertae sedis</taxon>
        <taxon>Zoopagomycota</taxon>
        <taxon>Entomophthoromycotina</taxon>
        <taxon>Entomophthoromycetes</taxon>
        <taxon>Entomophthorales</taxon>
        <taxon>Entomophthoraceae</taxon>
        <taxon>Entomophthora</taxon>
    </lineage>
</organism>